<evidence type="ECO:0000313" key="2">
    <source>
        <dbReference type="Proteomes" id="UP000236731"/>
    </source>
</evidence>
<dbReference type="Gene3D" id="1.20.120.330">
    <property type="entry name" value="Nucleotidyltransferases domain 2"/>
    <property type="match status" value="1"/>
</dbReference>
<dbReference type="SUPFAM" id="SSF81301">
    <property type="entry name" value="Nucleotidyltransferase"/>
    <property type="match status" value="1"/>
</dbReference>
<proteinExistence type="predicted"/>
<gene>
    <name evidence="1" type="ORF">SAMN05421877_11265</name>
</gene>
<dbReference type="InterPro" id="IPR043519">
    <property type="entry name" value="NT_sf"/>
</dbReference>
<dbReference type="Pfam" id="PF04439">
    <property type="entry name" value="Adenyl_transf"/>
    <property type="match status" value="1"/>
</dbReference>
<dbReference type="InterPro" id="IPR007530">
    <property type="entry name" value="Aminoglycoside_adenylylTfrase"/>
</dbReference>
<dbReference type="RefSeq" id="WP_103907468.1">
    <property type="nucleotide sequence ID" value="NZ_CP049246.1"/>
</dbReference>
<keyword evidence="1" id="KW-0808">Transferase</keyword>
<organism evidence="1 2">
    <name type="scientific">Sphingobacterium lactis</name>
    <dbReference type="NCBI Taxonomy" id="797291"/>
    <lineage>
        <taxon>Bacteria</taxon>
        <taxon>Pseudomonadati</taxon>
        <taxon>Bacteroidota</taxon>
        <taxon>Sphingobacteriia</taxon>
        <taxon>Sphingobacteriales</taxon>
        <taxon>Sphingobacteriaceae</taxon>
        <taxon>Sphingobacterium</taxon>
    </lineage>
</organism>
<protein>
    <submittedName>
        <fullName evidence="1">Aminoglycoside 6-adenylyltransferase</fullName>
    </submittedName>
</protein>
<dbReference type="Gene3D" id="3.30.460.10">
    <property type="entry name" value="Beta Polymerase, domain 2"/>
    <property type="match status" value="1"/>
</dbReference>
<reference evidence="2" key="1">
    <citation type="submission" date="2016-10" db="EMBL/GenBank/DDBJ databases">
        <authorList>
            <person name="Varghese N."/>
            <person name="Submissions S."/>
        </authorList>
    </citation>
    <scope>NUCLEOTIDE SEQUENCE [LARGE SCALE GENOMIC DNA]</scope>
    <source>
        <strain evidence="2">DSM 22361</strain>
    </source>
</reference>
<dbReference type="OrthoDB" id="9776406at2"/>
<accession>A0A1H6BYG2</accession>
<dbReference type="AlphaFoldDB" id="A0A1H6BYG2"/>
<dbReference type="GO" id="GO:0016779">
    <property type="term" value="F:nucleotidyltransferase activity"/>
    <property type="evidence" value="ECO:0007669"/>
    <property type="project" value="UniProtKB-KW"/>
</dbReference>
<dbReference type="SUPFAM" id="SSF81631">
    <property type="entry name" value="PAP/OAS1 substrate-binding domain"/>
    <property type="match status" value="1"/>
</dbReference>
<dbReference type="EMBL" id="FNUT01000012">
    <property type="protein sequence ID" value="SEG65754.1"/>
    <property type="molecule type" value="Genomic_DNA"/>
</dbReference>
<dbReference type="Proteomes" id="UP000236731">
    <property type="component" value="Unassembled WGS sequence"/>
</dbReference>
<keyword evidence="1" id="KW-0548">Nucleotidyltransferase</keyword>
<sequence>MQARDEKLQQIKNWIADNADIRAALLTSSLVNPLAPVDDFSDLDIELVFSDVDKYMRDSSWLDAFGDVLNYYEEDASAFADKHAMKMVQYWDTVKVDFKLYSTAQFRAEVTAEKLPEDWDIGYIVLADKDNLTEGIQPPSHQVSIIKKPTEESFNEVVEDFWWDVTYLPKCLIRGDLFYFKFMLEKIIRVEYVIPMVEWYVGSRNGWKVTTNKYGRLFKNFLDDGEWNALQDTFAASSLAQNWDATLELLHTFHSIAKTTAARMNYLYPTEKAENIMRYIKELRPK</sequence>
<name>A0A1H6BYG2_9SPHI</name>
<evidence type="ECO:0000313" key="1">
    <source>
        <dbReference type="EMBL" id="SEG65754.1"/>
    </source>
</evidence>
<keyword evidence="2" id="KW-1185">Reference proteome</keyword>